<organism evidence="1">
    <name type="scientific">Taenioma perpusillum</name>
    <dbReference type="NCBI Taxonomy" id="210852"/>
    <lineage>
        <taxon>Eukaryota</taxon>
        <taxon>Rhodophyta</taxon>
        <taxon>Florideophyceae</taxon>
        <taxon>Rhodymeniophycidae</taxon>
        <taxon>Ceramiales</taxon>
        <taxon>Delesseriaceae</taxon>
        <taxon>Taenioma</taxon>
    </lineage>
</organism>
<gene>
    <name evidence="1" type="primary">ConsOrf5</name>
</gene>
<geneLocation type="chloroplast" evidence="1"/>
<dbReference type="RefSeq" id="YP_009399086.1">
    <property type="nucleotide sequence ID" value="NC_035295.1"/>
</dbReference>
<reference evidence="1" key="1">
    <citation type="journal article" date="2017" name="J. Phycol.">
        <title>Analysis of chloroplast genomes and a supermatrix inform reclassification of the Rhodomelaceae (Rhodophyta).</title>
        <authorList>
            <person name="Diaz-Tapia P."/>
            <person name="Maggs C.A."/>
            <person name="West J.A."/>
            <person name="Verbruggen H."/>
        </authorList>
    </citation>
    <scope>NUCLEOTIDE SEQUENCE</scope>
    <source>
        <strain evidence="1">PD1676</strain>
    </source>
</reference>
<keyword evidence="1" id="KW-0934">Plastid</keyword>
<accession>A0A1Z1MQW0</accession>
<keyword evidence="1" id="KW-0150">Chloroplast</keyword>
<proteinExistence type="predicted"/>
<protein>
    <recommendedName>
        <fullName evidence="2">Reverse transcriptase N-terminal domain-containing protein</fullName>
    </recommendedName>
</protein>
<evidence type="ECO:0008006" key="2">
    <source>
        <dbReference type="Google" id="ProtNLM"/>
    </source>
</evidence>
<sequence length="316" mass="39226">MYYRLIHGISENTLYSLPWYQIYSRIKVIQNKIYEGTLKCRFNFVKKLQLYLLNSIDSNILSIQLILKKFLVCSNKKEIKPCIFFYQERKDELNNEYKNFYYLYKLIKDQLIYISDWPKQLAKVKKSFFYISFSNFKYVDYVYKYDMCHTDHIYKFKQIILSREILYKKCYKIYFYKSILKFLLSNSKLKKNIKMEKLEINLNWYCMYNNKLNQYKYNESLLNELDLINVIKRKDLIAYLLNNNNLYNILIFESNYIVSYFLKNSYISINNILYFFLKKRYKNILYNYKNIKNYSKSFFINFYMMQKNKIYLNLFR</sequence>
<evidence type="ECO:0000313" key="1">
    <source>
        <dbReference type="EMBL" id="ARW68483.1"/>
    </source>
</evidence>
<dbReference type="GeneID" id="33361726"/>
<dbReference type="EMBL" id="MF101452">
    <property type="protein sequence ID" value="ARW68483.1"/>
    <property type="molecule type" value="Genomic_DNA"/>
</dbReference>
<dbReference type="AlphaFoldDB" id="A0A1Z1MQW0"/>
<name>A0A1Z1MQW0_9FLOR</name>